<reference evidence="2 3" key="1">
    <citation type="submission" date="2020-08" db="EMBL/GenBank/DDBJ databases">
        <title>Genomic Encyclopedia of Type Strains, Phase IV (KMG-IV): sequencing the most valuable type-strain genomes for metagenomic binning, comparative biology and taxonomic classification.</title>
        <authorList>
            <person name="Goeker M."/>
        </authorList>
    </citation>
    <scope>NUCLEOTIDE SEQUENCE [LARGE SCALE GENOMIC DNA]</scope>
    <source>
        <strain evidence="2 3">DSM 11805</strain>
    </source>
</reference>
<protein>
    <submittedName>
        <fullName evidence="2">Uncharacterized protein</fullName>
    </submittedName>
</protein>
<sequence length="36" mass="4068">MTKDSHAPKHKLHGKGKRPDEQRRGKAKSSARNTNN</sequence>
<dbReference type="AlphaFoldDB" id="A0A841RRM4"/>
<gene>
    <name evidence="2" type="ORF">GGQ92_002408</name>
</gene>
<feature type="region of interest" description="Disordered" evidence="1">
    <location>
        <begin position="1"/>
        <end position="36"/>
    </location>
</feature>
<evidence type="ECO:0000313" key="3">
    <source>
        <dbReference type="Proteomes" id="UP000572212"/>
    </source>
</evidence>
<proteinExistence type="predicted"/>
<keyword evidence="3" id="KW-1185">Reference proteome</keyword>
<dbReference type="Proteomes" id="UP000572212">
    <property type="component" value="Unassembled WGS sequence"/>
</dbReference>
<accession>A0A841RRM4</accession>
<name>A0A841RRM4_9BACI</name>
<evidence type="ECO:0000256" key="1">
    <source>
        <dbReference type="SAM" id="MobiDB-lite"/>
    </source>
</evidence>
<evidence type="ECO:0000313" key="2">
    <source>
        <dbReference type="EMBL" id="MBB6513594.1"/>
    </source>
</evidence>
<dbReference type="EMBL" id="JACHON010000014">
    <property type="protein sequence ID" value="MBB6513594.1"/>
    <property type="molecule type" value="Genomic_DNA"/>
</dbReference>
<comment type="caution">
    <text evidence="2">The sequence shown here is derived from an EMBL/GenBank/DDBJ whole genome shotgun (WGS) entry which is preliminary data.</text>
</comment>
<organism evidence="2 3">
    <name type="scientific">Gracilibacillus halotolerans</name>
    <dbReference type="NCBI Taxonomy" id="74386"/>
    <lineage>
        <taxon>Bacteria</taxon>
        <taxon>Bacillati</taxon>
        <taxon>Bacillota</taxon>
        <taxon>Bacilli</taxon>
        <taxon>Bacillales</taxon>
        <taxon>Bacillaceae</taxon>
        <taxon>Gracilibacillus</taxon>
    </lineage>
</organism>